<accession>A0A7N0V7J8</accession>
<organism evidence="1 2">
    <name type="scientific">Kalanchoe fedtschenkoi</name>
    <name type="common">Lavender scallops</name>
    <name type="synonym">South American air plant</name>
    <dbReference type="NCBI Taxonomy" id="63787"/>
    <lineage>
        <taxon>Eukaryota</taxon>
        <taxon>Viridiplantae</taxon>
        <taxon>Streptophyta</taxon>
        <taxon>Embryophyta</taxon>
        <taxon>Tracheophyta</taxon>
        <taxon>Spermatophyta</taxon>
        <taxon>Magnoliopsida</taxon>
        <taxon>eudicotyledons</taxon>
        <taxon>Gunneridae</taxon>
        <taxon>Pentapetalae</taxon>
        <taxon>Saxifragales</taxon>
        <taxon>Crassulaceae</taxon>
        <taxon>Kalanchoe</taxon>
    </lineage>
</organism>
<protein>
    <submittedName>
        <fullName evidence="1">Uncharacterized protein</fullName>
    </submittedName>
</protein>
<reference evidence="1" key="1">
    <citation type="submission" date="2021-01" db="UniProtKB">
        <authorList>
            <consortium name="EnsemblPlants"/>
        </authorList>
    </citation>
    <scope>IDENTIFICATION</scope>
</reference>
<keyword evidence="2" id="KW-1185">Reference proteome</keyword>
<dbReference type="Proteomes" id="UP000594263">
    <property type="component" value="Unplaced"/>
</dbReference>
<sequence>MGPRALSFSRFLGRGQAWHEALGRNWRSGSRVGSPTSWRRFPSEADFLELAGDENPEASWWIQSSLEFLPSRAAFLSLFISFSFPSNFSIFFPEESKPPTDGQLVVIGNGLNHEIPLYGYILATSGSRLPKKDGFRRQDVGQRSEERACRVRACSAGELAALETVGEDEVVFAVGEGDVGGVERVGELDVEVVIGTEVGAGDDLEWRRGPAIIWKRWEAHSRGCLNLYPMQCSVSSIILSNKCNYDAAGFSLLSGCSALAP</sequence>
<dbReference type="EnsemblPlants" id="Kaladp0195s0007.1.v1.1">
    <property type="protein sequence ID" value="Kaladp0195s0007.1.v1.1.CDS.1"/>
    <property type="gene ID" value="Kaladp0195s0007.v1.1"/>
</dbReference>
<name>A0A7N0V7J8_KALFE</name>
<dbReference type="AlphaFoldDB" id="A0A7N0V7J8"/>
<evidence type="ECO:0000313" key="1">
    <source>
        <dbReference type="EnsemblPlants" id="Kaladp0195s0007.1.v1.1.CDS.1"/>
    </source>
</evidence>
<proteinExistence type="predicted"/>
<evidence type="ECO:0000313" key="2">
    <source>
        <dbReference type="Proteomes" id="UP000594263"/>
    </source>
</evidence>
<dbReference type="Gramene" id="Kaladp0195s0007.1.v1.1">
    <property type="protein sequence ID" value="Kaladp0195s0007.1.v1.1.CDS.1"/>
    <property type="gene ID" value="Kaladp0195s0007.v1.1"/>
</dbReference>